<dbReference type="PANTHER" id="PTHR19359:SF14">
    <property type="entry name" value="CYTOCHROME B5 A"/>
    <property type="match status" value="1"/>
</dbReference>
<dbReference type="InterPro" id="IPR050668">
    <property type="entry name" value="Cytochrome_b5"/>
</dbReference>
<proteinExistence type="inferred from homology"/>
<dbReference type="Proteomes" id="UP000594263">
    <property type="component" value="Unplaced"/>
</dbReference>
<keyword evidence="11" id="KW-1185">Reference proteome</keyword>
<evidence type="ECO:0000259" key="9">
    <source>
        <dbReference type="PROSITE" id="PS50255"/>
    </source>
</evidence>
<protein>
    <recommendedName>
        <fullName evidence="9">Cytochrome b5 heme-binding domain-containing protein</fullName>
    </recommendedName>
</protein>
<keyword evidence="6" id="KW-0472">Membrane</keyword>
<organism evidence="10 11">
    <name type="scientific">Kalanchoe fedtschenkoi</name>
    <name type="common">Lavender scallops</name>
    <name type="synonym">South American air plant</name>
    <dbReference type="NCBI Taxonomy" id="63787"/>
    <lineage>
        <taxon>Eukaryota</taxon>
        <taxon>Viridiplantae</taxon>
        <taxon>Streptophyta</taxon>
        <taxon>Embryophyta</taxon>
        <taxon>Tracheophyta</taxon>
        <taxon>Spermatophyta</taxon>
        <taxon>Magnoliopsida</taxon>
        <taxon>eudicotyledons</taxon>
        <taxon>Gunneridae</taxon>
        <taxon>Pentapetalae</taxon>
        <taxon>Saxifragales</taxon>
        <taxon>Crassulaceae</taxon>
        <taxon>Kalanchoe</taxon>
    </lineage>
</organism>
<dbReference type="Gene3D" id="3.10.120.10">
    <property type="entry name" value="Cytochrome b5-like heme/steroid binding domain"/>
    <property type="match status" value="1"/>
</dbReference>
<evidence type="ECO:0000256" key="6">
    <source>
        <dbReference type="ARBA" id="ARBA00023136"/>
    </source>
</evidence>
<keyword evidence="2 8" id="KW-0349">Heme</keyword>
<sequence length="146" mass="15799">MADSKVVYTLSQVAQHRKKQDCWVVINGRVLNVTEFLETHPGGDDVLLEVAGKDATKEFQDVGHSKEATALLGKYQVGILQGASGLDDARATAAEEAVNRTTKDMPAFVIKEEGWRAALPGFLELAVPLTAAATFFGYTYLNRVAS</sequence>
<evidence type="ECO:0000256" key="5">
    <source>
        <dbReference type="ARBA" id="ARBA00023004"/>
    </source>
</evidence>
<evidence type="ECO:0000313" key="11">
    <source>
        <dbReference type="Proteomes" id="UP000594263"/>
    </source>
</evidence>
<accession>A0A7N0UVN9</accession>
<name>A0A7N0UVN9_KALFE</name>
<keyword evidence="4 8" id="KW-0479">Metal-binding</keyword>
<comment type="subcellular location">
    <subcellularLocation>
        <location evidence="1">Membrane</location>
    </subcellularLocation>
</comment>
<dbReference type="PRINTS" id="PR00363">
    <property type="entry name" value="CYTOCHROMEB5"/>
</dbReference>
<evidence type="ECO:0000256" key="8">
    <source>
        <dbReference type="RuleBase" id="RU362121"/>
    </source>
</evidence>
<dbReference type="InterPro" id="IPR018506">
    <property type="entry name" value="Cyt_B5_heme-BS"/>
</dbReference>
<dbReference type="AlphaFoldDB" id="A0A7N0UVN9"/>
<dbReference type="EnsemblPlants" id="Kaladp0089s0027.1.v1.1">
    <property type="protein sequence ID" value="Kaladp0089s0027.1.v1.1"/>
    <property type="gene ID" value="Kaladp0089s0027.v1.1"/>
</dbReference>
<dbReference type="OMA" id="MMQLKIS"/>
<dbReference type="GO" id="GO:0046872">
    <property type="term" value="F:metal ion binding"/>
    <property type="evidence" value="ECO:0007669"/>
    <property type="project" value="UniProtKB-UniRule"/>
</dbReference>
<dbReference type="PROSITE" id="PS50255">
    <property type="entry name" value="CYTOCHROME_B5_2"/>
    <property type="match status" value="1"/>
</dbReference>
<evidence type="ECO:0000256" key="4">
    <source>
        <dbReference type="ARBA" id="ARBA00022723"/>
    </source>
</evidence>
<evidence type="ECO:0000256" key="3">
    <source>
        <dbReference type="ARBA" id="ARBA00022692"/>
    </source>
</evidence>
<dbReference type="SMART" id="SM01117">
    <property type="entry name" value="Cyt-b5"/>
    <property type="match status" value="1"/>
</dbReference>
<dbReference type="InterPro" id="IPR036400">
    <property type="entry name" value="Cyt_B5-like_heme/steroid_sf"/>
</dbReference>
<evidence type="ECO:0000256" key="2">
    <source>
        <dbReference type="ARBA" id="ARBA00022617"/>
    </source>
</evidence>
<dbReference type="Pfam" id="PF00173">
    <property type="entry name" value="Cyt-b5"/>
    <property type="match status" value="1"/>
</dbReference>
<keyword evidence="3" id="KW-0812">Transmembrane</keyword>
<evidence type="ECO:0000313" key="10">
    <source>
        <dbReference type="EnsemblPlants" id="Kaladp0089s0027.1.v1.1"/>
    </source>
</evidence>
<dbReference type="FunFam" id="3.10.120.10:FF:000002">
    <property type="entry name" value="Cytochrome b5 type B"/>
    <property type="match status" value="1"/>
</dbReference>
<dbReference type="PROSITE" id="PS00191">
    <property type="entry name" value="CYTOCHROME_B5_1"/>
    <property type="match status" value="1"/>
</dbReference>
<reference evidence="10" key="1">
    <citation type="submission" date="2021-01" db="UniProtKB">
        <authorList>
            <consortium name="EnsemblPlants"/>
        </authorList>
    </citation>
    <scope>IDENTIFICATION</scope>
</reference>
<dbReference type="GO" id="GO:0016020">
    <property type="term" value="C:membrane"/>
    <property type="evidence" value="ECO:0007669"/>
    <property type="project" value="UniProtKB-SubCell"/>
</dbReference>
<dbReference type="InterPro" id="IPR001199">
    <property type="entry name" value="Cyt_B5-like_heme/steroid-bd"/>
</dbReference>
<evidence type="ECO:0000256" key="7">
    <source>
        <dbReference type="ARBA" id="ARBA00038168"/>
    </source>
</evidence>
<comment type="similarity">
    <text evidence="7 8">Belongs to the cytochrome b5 family.</text>
</comment>
<feature type="domain" description="Cytochrome b5 heme-binding" evidence="9">
    <location>
        <begin position="5"/>
        <end position="81"/>
    </location>
</feature>
<dbReference type="GO" id="GO:0020037">
    <property type="term" value="F:heme binding"/>
    <property type="evidence" value="ECO:0007669"/>
    <property type="project" value="UniProtKB-UniRule"/>
</dbReference>
<evidence type="ECO:0000256" key="1">
    <source>
        <dbReference type="ARBA" id="ARBA00004370"/>
    </source>
</evidence>
<dbReference type="PANTHER" id="PTHR19359">
    <property type="entry name" value="CYTOCHROME B5"/>
    <property type="match status" value="1"/>
</dbReference>
<dbReference type="Gramene" id="Kaladp0089s0027.1.v1.1">
    <property type="protein sequence ID" value="Kaladp0089s0027.1.v1.1"/>
    <property type="gene ID" value="Kaladp0089s0027.v1.1"/>
</dbReference>
<dbReference type="SUPFAM" id="SSF55856">
    <property type="entry name" value="Cytochrome b5-like heme/steroid binding domain"/>
    <property type="match status" value="1"/>
</dbReference>
<keyword evidence="5 8" id="KW-0408">Iron</keyword>